<organism evidence="4">
    <name type="scientific">Hanusia phi</name>
    <dbReference type="NCBI Taxonomy" id="3032"/>
    <lineage>
        <taxon>Eukaryota</taxon>
        <taxon>Cryptophyceae</taxon>
        <taxon>Pyrenomonadales</taxon>
        <taxon>Geminigeraceae</taxon>
        <taxon>Hanusia</taxon>
    </lineage>
</organism>
<feature type="region of interest" description="Disordered" evidence="1">
    <location>
        <begin position="48"/>
        <end position="102"/>
    </location>
</feature>
<feature type="chain" id="PRO_5031125368" description="Transmembrane protein" evidence="3">
    <location>
        <begin position="32"/>
        <end position="459"/>
    </location>
</feature>
<keyword evidence="3" id="KW-0732">Signal</keyword>
<dbReference type="EMBL" id="HBEO01007540">
    <property type="protein sequence ID" value="CAD8474512.1"/>
    <property type="molecule type" value="Transcribed_RNA"/>
</dbReference>
<protein>
    <recommendedName>
        <fullName evidence="5">Transmembrane protein</fullName>
    </recommendedName>
</protein>
<feature type="signal peptide" evidence="3">
    <location>
        <begin position="1"/>
        <end position="31"/>
    </location>
</feature>
<evidence type="ECO:0008006" key="5">
    <source>
        <dbReference type="Google" id="ProtNLM"/>
    </source>
</evidence>
<proteinExistence type="predicted"/>
<sequence length="459" mass="51778">MKPAQSHHVVRLKLLLPACLLLATCGSYVTGLDGSFQCDELRRPRSFTSNHLSKSKSRLPLPLPSSARTLHLRGGEGASNKSKSESAPNTRKRRSSGDALTQEDTTSFRHRLLKRARSASESVTSLVAQGKSLLSQHSKRISQPLHNGFQHLNGLPTEVYELIASKVPRKVLLPLAVAFFASFLFVLARVAQMYGLMKHISVLTHELMKMTTPQSLVKLLKYLQRLATNFLVSLLASLRNPALLLKKMDAMLHKLQDVVWRIILELYDSGHLLLAKFVSFLVSFRDLMISYPRHLGLFAYSATMAMITAQGRWKTVQMVSYLLEQHFPSLLSWPAAQDLMARMRWWSWCAQRWLLGGRNSLRPDRLYSEMLAQNLVRAAAMPMQLVNAAIVYLRREVPRASRSLPSPMLVKSYRKAQKMSGLPKKLFAPYLTAGLLYVSLMAYVSNVPSIMEPLRKLIS</sequence>
<evidence type="ECO:0000313" key="4">
    <source>
        <dbReference type="EMBL" id="CAD8474512.1"/>
    </source>
</evidence>
<keyword evidence="2" id="KW-0472">Membrane</keyword>
<reference evidence="4" key="1">
    <citation type="submission" date="2021-01" db="EMBL/GenBank/DDBJ databases">
        <authorList>
            <person name="Corre E."/>
            <person name="Pelletier E."/>
            <person name="Niang G."/>
            <person name="Scheremetjew M."/>
            <person name="Finn R."/>
            <person name="Kale V."/>
            <person name="Holt S."/>
            <person name="Cochrane G."/>
            <person name="Meng A."/>
            <person name="Brown T."/>
            <person name="Cohen L."/>
        </authorList>
    </citation>
    <scope>NUCLEOTIDE SEQUENCE</scope>
    <source>
        <strain evidence="4">CCMP325</strain>
    </source>
</reference>
<keyword evidence="2" id="KW-1133">Transmembrane helix</keyword>
<name>A0A7S0HCU3_9CRYP</name>
<evidence type="ECO:0000256" key="3">
    <source>
        <dbReference type="SAM" id="SignalP"/>
    </source>
</evidence>
<keyword evidence="2" id="KW-0812">Transmembrane</keyword>
<dbReference type="AlphaFoldDB" id="A0A7S0HCU3"/>
<feature type="compositionally biased region" description="Polar residues" evidence="1">
    <location>
        <begin position="79"/>
        <end position="89"/>
    </location>
</feature>
<feature type="transmembrane region" description="Helical" evidence="2">
    <location>
        <begin position="426"/>
        <end position="444"/>
    </location>
</feature>
<gene>
    <name evidence="4" type="ORF">HPHI1048_LOCUS5292</name>
</gene>
<feature type="transmembrane region" description="Helical" evidence="2">
    <location>
        <begin position="171"/>
        <end position="191"/>
    </location>
</feature>
<accession>A0A7S0HCU3</accession>
<evidence type="ECO:0000256" key="2">
    <source>
        <dbReference type="SAM" id="Phobius"/>
    </source>
</evidence>
<evidence type="ECO:0000256" key="1">
    <source>
        <dbReference type="SAM" id="MobiDB-lite"/>
    </source>
</evidence>